<feature type="region of interest" description="Disordered" evidence="1">
    <location>
        <begin position="1"/>
        <end position="44"/>
    </location>
</feature>
<feature type="compositionally biased region" description="Basic and acidic residues" evidence="1">
    <location>
        <begin position="1"/>
        <end position="17"/>
    </location>
</feature>
<evidence type="ECO:0000313" key="3">
    <source>
        <dbReference type="Proteomes" id="UP001458880"/>
    </source>
</evidence>
<proteinExistence type="predicted"/>
<keyword evidence="3" id="KW-1185">Reference proteome</keyword>
<organism evidence="2 3">
    <name type="scientific">Popillia japonica</name>
    <name type="common">Japanese beetle</name>
    <dbReference type="NCBI Taxonomy" id="7064"/>
    <lineage>
        <taxon>Eukaryota</taxon>
        <taxon>Metazoa</taxon>
        <taxon>Ecdysozoa</taxon>
        <taxon>Arthropoda</taxon>
        <taxon>Hexapoda</taxon>
        <taxon>Insecta</taxon>
        <taxon>Pterygota</taxon>
        <taxon>Neoptera</taxon>
        <taxon>Endopterygota</taxon>
        <taxon>Coleoptera</taxon>
        <taxon>Polyphaga</taxon>
        <taxon>Scarabaeiformia</taxon>
        <taxon>Scarabaeidae</taxon>
        <taxon>Rutelinae</taxon>
        <taxon>Popillia</taxon>
    </lineage>
</organism>
<dbReference type="Proteomes" id="UP001458880">
    <property type="component" value="Unassembled WGS sequence"/>
</dbReference>
<sequence length="210" mass="24957">MKEREEDKNHKNAMEKERKHKEKNKNAMEKERKHKEKKEKAANTKKLKEMKQNNNLKAKKVEVEIIKFKCHRVILIIRKVCQKKKREMVVIIIHFKRVILIIRKVCQKKKREKYHLSLETSVLPTKSFGKSAGAFRLFVAKVVDTMYGGYEVRFFKRHGQIMKFIEREEHAFKKASDIERPLSKPMACSSARFKDIICFSTDLSNLTNIH</sequence>
<reference evidence="2 3" key="1">
    <citation type="journal article" date="2024" name="BMC Genomics">
        <title>De novo assembly and annotation of Popillia japonica's genome with initial clues to its potential as an invasive pest.</title>
        <authorList>
            <person name="Cucini C."/>
            <person name="Boschi S."/>
            <person name="Funari R."/>
            <person name="Cardaioli E."/>
            <person name="Iannotti N."/>
            <person name="Marturano G."/>
            <person name="Paoli F."/>
            <person name="Bruttini M."/>
            <person name="Carapelli A."/>
            <person name="Frati F."/>
            <person name="Nardi F."/>
        </authorList>
    </citation>
    <scope>NUCLEOTIDE SEQUENCE [LARGE SCALE GENOMIC DNA]</scope>
    <source>
        <strain evidence="2">DMR45628</strain>
    </source>
</reference>
<dbReference type="AlphaFoldDB" id="A0AAW1MHI3"/>
<evidence type="ECO:0000256" key="1">
    <source>
        <dbReference type="SAM" id="MobiDB-lite"/>
    </source>
</evidence>
<evidence type="ECO:0000313" key="2">
    <source>
        <dbReference type="EMBL" id="KAK9746995.1"/>
    </source>
</evidence>
<accession>A0AAW1MHI3</accession>
<name>A0AAW1MHI3_POPJA</name>
<dbReference type="EMBL" id="JASPKY010000035">
    <property type="protein sequence ID" value="KAK9746995.1"/>
    <property type="molecule type" value="Genomic_DNA"/>
</dbReference>
<comment type="caution">
    <text evidence="2">The sequence shown here is derived from an EMBL/GenBank/DDBJ whole genome shotgun (WGS) entry which is preliminary data.</text>
</comment>
<gene>
    <name evidence="2" type="ORF">QE152_g5640</name>
</gene>
<protein>
    <submittedName>
        <fullName evidence="2">Uncharacterized protein</fullName>
    </submittedName>
</protein>